<feature type="domain" description="C-type lectin" evidence="12">
    <location>
        <begin position="1138"/>
        <end position="1248"/>
    </location>
</feature>
<dbReference type="Gene3D" id="3.10.100.10">
    <property type="entry name" value="Mannose-Binding Protein A, subunit A"/>
    <property type="match status" value="8"/>
</dbReference>
<evidence type="ECO:0000256" key="6">
    <source>
        <dbReference type="ARBA" id="ARBA00022989"/>
    </source>
</evidence>
<dbReference type="PROSITE" id="PS00023">
    <property type="entry name" value="FN2_1"/>
    <property type="match status" value="1"/>
</dbReference>
<dbReference type="Gene3D" id="2.80.10.50">
    <property type="match status" value="1"/>
</dbReference>
<accession>A0A3B3QC28</accession>
<keyword evidence="7" id="KW-0472">Membrane</keyword>
<evidence type="ECO:0000256" key="8">
    <source>
        <dbReference type="ARBA" id="ARBA00023157"/>
    </source>
</evidence>
<evidence type="ECO:0000256" key="2">
    <source>
        <dbReference type="ARBA" id="ARBA00022583"/>
    </source>
</evidence>
<organism evidence="14 15">
    <name type="scientific">Paramormyrops kingsleyae</name>
    <dbReference type="NCBI Taxonomy" id="1676925"/>
    <lineage>
        <taxon>Eukaryota</taxon>
        <taxon>Metazoa</taxon>
        <taxon>Chordata</taxon>
        <taxon>Craniata</taxon>
        <taxon>Vertebrata</taxon>
        <taxon>Euteleostomi</taxon>
        <taxon>Actinopterygii</taxon>
        <taxon>Neopterygii</taxon>
        <taxon>Teleostei</taxon>
        <taxon>Osteoglossocephala</taxon>
        <taxon>Osteoglossomorpha</taxon>
        <taxon>Osteoglossiformes</taxon>
        <taxon>Mormyridae</taxon>
        <taxon>Paramormyrops</taxon>
    </lineage>
</organism>
<evidence type="ECO:0000313" key="14">
    <source>
        <dbReference type="Ensembl" id="ENSPKIP00000003329.1"/>
    </source>
</evidence>
<feature type="domain" description="C-type lectin" evidence="12">
    <location>
        <begin position="393"/>
        <end position="509"/>
    </location>
</feature>
<evidence type="ECO:0000256" key="1">
    <source>
        <dbReference type="ARBA" id="ARBA00004167"/>
    </source>
</evidence>
<feature type="domain" description="C-type lectin" evidence="12">
    <location>
        <begin position="986"/>
        <end position="1106"/>
    </location>
</feature>
<dbReference type="Pfam" id="PF24562">
    <property type="entry name" value="CysR_MRC2_N"/>
    <property type="match status" value="1"/>
</dbReference>
<feature type="disulfide bond" evidence="11">
    <location>
        <begin position="190"/>
        <end position="216"/>
    </location>
</feature>
<dbReference type="CDD" id="cd00062">
    <property type="entry name" value="FN2"/>
    <property type="match status" value="1"/>
</dbReference>
<comment type="subcellular location">
    <subcellularLocation>
        <location evidence="1">Membrane</location>
        <topology evidence="1">Single-pass membrane protein</topology>
    </subcellularLocation>
</comment>
<dbReference type="GO" id="GO:0006897">
    <property type="term" value="P:endocytosis"/>
    <property type="evidence" value="ECO:0007669"/>
    <property type="project" value="UniProtKB-KW"/>
</dbReference>
<keyword evidence="4" id="KW-0732">Signal</keyword>
<dbReference type="SMART" id="SM00034">
    <property type="entry name" value="CLECT"/>
    <property type="match status" value="8"/>
</dbReference>
<dbReference type="InterPro" id="IPR000562">
    <property type="entry name" value="FN_type2_dom"/>
</dbReference>
<dbReference type="GO" id="GO:0016020">
    <property type="term" value="C:membrane"/>
    <property type="evidence" value="ECO:0007669"/>
    <property type="project" value="UniProtKB-SubCell"/>
</dbReference>
<evidence type="ECO:0000259" key="12">
    <source>
        <dbReference type="PROSITE" id="PS50041"/>
    </source>
</evidence>
<dbReference type="InterPro" id="IPR000772">
    <property type="entry name" value="Ricin_B_lectin"/>
</dbReference>
<dbReference type="Gene3D" id="2.10.10.10">
    <property type="entry name" value="Fibronectin, type II, collagen-binding"/>
    <property type="match status" value="1"/>
</dbReference>
<keyword evidence="9" id="KW-0675">Receptor</keyword>
<dbReference type="Pfam" id="PF00040">
    <property type="entry name" value="fn2"/>
    <property type="match status" value="1"/>
</dbReference>
<evidence type="ECO:0000256" key="5">
    <source>
        <dbReference type="ARBA" id="ARBA00022737"/>
    </source>
</evidence>
<dbReference type="FunFam" id="3.10.100.10:FF:000018">
    <property type="entry name" value="Mannose receptor, C type 2"/>
    <property type="match status" value="1"/>
</dbReference>
<dbReference type="InterPro" id="IPR035992">
    <property type="entry name" value="Ricin_B-like_lectins"/>
</dbReference>
<dbReference type="PROSITE" id="PS51092">
    <property type="entry name" value="FN2_2"/>
    <property type="match status" value="1"/>
</dbReference>
<keyword evidence="8 11" id="KW-1015">Disulfide bond</keyword>
<dbReference type="PRINTS" id="PR00013">
    <property type="entry name" value="FNTYPEII"/>
</dbReference>
<dbReference type="SUPFAM" id="SSF56436">
    <property type="entry name" value="C-type lectin-like"/>
    <property type="match status" value="8"/>
</dbReference>
<dbReference type="SUPFAM" id="SSF50370">
    <property type="entry name" value="Ricin B-like lectins"/>
    <property type="match status" value="1"/>
</dbReference>
<keyword evidence="15" id="KW-1185">Reference proteome</keyword>
<keyword evidence="10" id="KW-0325">Glycoprotein</keyword>
<dbReference type="Proteomes" id="UP000261540">
    <property type="component" value="Unplaced"/>
</dbReference>
<dbReference type="PANTHER" id="PTHR22803">
    <property type="entry name" value="MANNOSE, PHOSPHOLIPASE, LECTIN RECEPTOR RELATED"/>
    <property type="match status" value="1"/>
</dbReference>
<protein>
    <submittedName>
        <fullName evidence="14">Mannose receptor C-type 2</fullName>
    </submittedName>
</protein>
<proteinExistence type="predicted"/>
<dbReference type="InterPro" id="IPR016186">
    <property type="entry name" value="C-type_lectin-like/link_sf"/>
</dbReference>
<dbReference type="PROSITE" id="PS50041">
    <property type="entry name" value="C_TYPE_LECTIN_2"/>
    <property type="match status" value="8"/>
</dbReference>
<reference evidence="14" key="2">
    <citation type="submission" date="2025-09" db="UniProtKB">
        <authorList>
            <consortium name="Ensembl"/>
        </authorList>
    </citation>
    <scope>IDENTIFICATION</scope>
</reference>
<dbReference type="InterPro" id="IPR001304">
    <property type="entry name" value="C-type_lectin-like"/>
</dbReference>
<feature type="domain" description="C-type lectin" evidence="12">
    <location>
        <begin position="247"/>
        <end position="363"/>
    </location>
</feature>
<dbReference type="InterPro" id="IPR036943">
    <property type="entry name" value="FN_type2_sf"/>
</dbReference>
<sequence length="1409" mass="161514">MQRGDRHKHSPKAWKSCLRVYKCTLYLFVFSLELRTVVSEAKDPDVFAFYHEGAQACLGVHDGVLRTSASCSELAQQWKWVSRGRLYNLGGTACLGQATGEGVTTSLGMYSCDREPPRVRLGWHCKLVLESLSLYMPSGQAPNANASQDASRWESPEGQRWKLYKSEGDLCSKTYREIYTIQGNSHGRPCNLPFLYDGQWFHGCTSVGREDGHLWCATTYDYSKDERWGFCPINSEDCETFWDIDPVTKNCYQFNFQSVLSWNEARASCRQQKADLLSITEVHEQSYVSGLLTSYSASLWIGLNDLDINGGWQWADSGPFKYLNWEPDQPSHEGEENCVVIRTESLGRWQTRDCSVALPYICKKKELTGYEDVWKYEWMHSLAEGCTFGWMEFHSSCYRLNPRRLTWGEALKTCKKLSGNLVSIHTLEELEFIVHNLKKDLEELWIGLHDMHMQMNFEWSDYSPVRFTYWHPFEPNNFRNTQEDCVTMWGPEGRWNDSPCNLTLPSICMKGRTYDASEVLDENLEDVIDHNCKEGWHWYRPFCYIVMDELVTFDEARKACIKQEAILVPVTTSFQQAFLNRLMPRTTTYYWVSLQDQNGTNSFRWLSGDEVSYTNWHVDEPDYSKGGCVAMSTAASLGKWQVMNCNSTQAKYVCRMSLDSPLSPEPTAPHPTPSLTGTCPQGWKTSNTMHHCYKVFHFPQLEQRLSWLQAHLFCRKQSAQLVSVGGVNEEQFISQVLHETFGESEDHEQHWLWLGLNRRNPEDGGSWKWSDGLGYAYHNFGMHDLYEGNMHDCAMIDLGSMQWMTMQCESQLDWICKMPKGTVVKEPEEETSLKQWVQFQEAEYKFFDHRSTWFQALRICSWLDASLASVHTPEEQAFLTQTLRKMSKVEGQHWWMGLHTYENDGRFRWSDHSVLNYVSWAPGRPRPVSRDRKCVYITSSKDEWGDQKCTTDLPYICKRVNVTGIPPPTPHSPALTGGCPGGWAPLFGKCFKVFGHRDSQRVTWAGAKAQCEAQAGSLAVLSDHVEQAFLTTLLPNVSFSLWVGLSDIDVRFQWHDGTPLSFTNWAPGEPVAHRDPLLTKTRVNCVAVLHGNPDKMTGMWASRGCEAEKHGYVCQRRKDPTLPASPDSLPDLTAPLQFRDQSYQILNQRYDWAGALHTCNSRNASLATIYDPYQAAYLTMIMGILERPAWIGLYNNGRRSFTWLGADSLTYTDWWDGEPSTIVGCGHVTTMGRWAVVPCSTKMYAICQFNTGPPRDHEWSYSGHCPQALGNWDWVAFRNNCYSFNLERLMMHQEAHDTCRKVGAQMLSILDETENSFVWEHIQAYQEQASGAWLGISVNTKGGGLLWPESSVVQFTNWEVQEANLSMLSVKSCFWIQSNTGLWKPGSCKNRTYGMICKRQRGIRHGPAR</sequence>
<dbReference type="Ensembl" id="ENSPKIT00000027290.1">
    <property type="protein sequence ID" value="ENSPKIP00000003329.1"/>
    <property type="gene ID" value="ENSPKIG00000020880.1"/>
</dbReference>
<dbReference type="InterPro" id="IPR016187">
    <property type="entry name" value="CTDL_fold"/>
</dbReference>
<feature type="domain" description="C-type lectin" evidence="12">
    <location>
        <begin position="539"/>
        <end position="646"/>
    </location>
</feature>
<keyword evidence="2" id="KW-0254">Endocytosis</keyword>
<dbReference type="InterPro" id="IPR050111">
    <property type="entry name" value="C-type_lectin/snaclec_domain"/>
</dbReference>
<dbReference type="FunFam" id="3.10.100.10:FF:000020">
    <property type="entry name" value="Mannose receptor C type 2"/>
    <property type="match status" value="1"/>
</dbReference>
<feature type="disulfide bond" evidence="11">
    <location>
        <begin position="204"/>
        <end position="231"/>
    </location>
</feature>
<dbReference type="Pfam" id="PF00059">
    <property type="entry name" value="Lectin_C"/>
    <property type="match status" value="8"/>
</dbReference>
<dbReference type="SMART" id="SM00059">
    <property type="entry name" value="FN2"/>
    <property type="match status" value="1"/>
</dbReference>
<name>A0A3B3QC28_9TELE</name>
<reference evidence="14" key="1">
    <citation type="submission" date="2025-08" db="UniProtKB">
        <authorList>
            <consortium name="Ensembl"/>
        </authorList>
    </citation>
    <scope>IDENTIFICATION</scope>
</reference>
<dbReference type="InterPro" id="IPR018378">
    <property type="entry name" value="C-type_lectin_CS"/>
</dbReference>
<evidence type="ECO:0000259" key="13">
    <source>
        <dbReference type="PROSITE" id="PS51092"/>
    </source>
</evidence>
<dbReference type="FunFam" id="2.10.10.10:FF:000001">
    <property type="entry name" value="Fibronectin 1a isoform 1"/>
    <property type="match status" value="1"/>
</dbReference>
<keyword evidence="5" id="KW-0677">Repeat</keyword>
<keyword evidence="6" id="KW-1133">Transmembrane helix</keyword>
<dbReference type="PROSITE" id="PS00615">
    <property type="entry name" value="C_TYPE_LECTIN_1"/>
    <property type="match status" value="2"/>
</dbReference>
<evidence type="ECO:0000256" key="10">
    <source>
        <dbReference type="ARBA" id="ARBA00023180"/>
    </source>
</evidence>
<feature type="domain" description="C-type lectin" evidence="12">
    <location>
        <begin position="839"/>
        <end position="958"/>
    </location>
</feature>
<feature type="domain" description="C-type lectin" evidence="12">
    <location>
        <begin position="1277"/>
        <end position="1391"/>
    </location>
</feature>
<dbReference type="GeneTree" id="ENSGT01050000244842"/>
<evidence type="ECO:0000313" key="15">
    <source>
        <dbReference type="Proteomes" id="UP000261540"/>
    </source>
</evidence>
<dbReference type="CDD" id="cd00037">
    <property type="entry name" value="CLECT"/>
    <property type="match status" value="7"/>
</dbReference>
<evidence type="ECO:0000256" key="7">
    <source>
        <dbReference type="ARBA" id="ARBA00023136"/>
    </source>
</evidence>
<feature type="domain" description="Fibronectin type-II" evidence="13">
    <location>
        <begin position="185"/>
        <end position="233"/>
    </location>
</feature>
<evidence type="ECO:0000256" key="3">
    <source>
        <dbReference type="ARBA" id="ARBA00022692"/>
    </source>
</evidence>
<feature type="domain" description="C-type lectin" evidence="12">
    <location>
        <begin position="688"/>
        <end position="817"/>
    </location>
</feature>
<keyword evidence="3" id="KW-0812">Transmembrane</keyword>
<evidence type="ECO:0000256" key="4">
    <source>
        <dbReference type="ARBA" id="ARBA00022729"/>
    </source>
</evidence>
<evidence type="ECO:0000256" key="11">
    <source>
        <dbReference type="PROSITE-ProRule" id="PRU00479"/>
    </source>
</evidence>
<evidence type="ECO:0000256" key="9">
    <source>
        <dbReference type="ARBA" id="ARBA00023170"/>
    </source>
</evidence>